<organism evidence="2 3">
    <name type="scientific">Cymbomonas tetramitiformis</name>
    <dbReference type="NCBI Taxonomy" id="36881"/>
    <lineage>
        <taxon>Eukaryota</taxon>
        <taxon>Viridiplantae</taxon>
        <taxon>Chlorophyta</taxon>
        <taxon>Pyramimonadophyceae</taxon>
        <taxon>Pyramimonadales</taxon>
        <taxon>Pyramimonadaceae</taxon>
        <taxon>Cymbomonas</taxon>
    </lineage>
</organism>
<evidence type="ECO:0000256" key="1">
    <source>
        <dbReference type="SAM" id="SignalP"/>
    </source>
</evidence>
<keyword evidence="1" id="KW-0732">Signal</keyword>
<feature type="chain" id="PRO_5041898813" evidence="1">
    <location>
        <begin position="20"/>
        <end position="680"/>
    </location>
</feature>
<name>A0AAE0BF60_9CHLO</name>
<reference evidence="2 3" key="1">
    <citation type="journal article" date="2015" name="Genome Biol. Evol.">
        <title>Comparative Genomics of a Bacterivorous Green Alga Reveals Evolutionary Causalities and Consequences of Phago-Mixotrophic Mode of Nutrition.</title>
        <authorList>
            <person name="Burns J.A."/>
            <person name="Paasch A."/>
            <person name="Narechania A."/>
            <person name="Kim E."/>
        </authorList>
    </citation>
    <scope>NUCLEOTIDE SEQUENCE [LARGE SCALE GENOMIC DNA]</scope>
    <source>
        <strain evidence="2 3">PLY_AMNH</strain>
    </source>
</reference>
<keyword evidence="3" id="KW-1185">Reference proteome</keyword>
<proteinExistence type="predicted"/>
<comment type="caution">
    <text evidence="2">The sequence shown here is derived from an EMBL/GenBank/DDBJ whole genome shotgun (WGS) entry which is preliminary data.</text>
</comment>
<feature type="signal peptide" evidence="1">
    <location>
        <begin position="1"/>
        <end position="19"/>
    </location>
</feature>
<dbReference type="EMBL" id="LGRX02035288">
    <property type="protein sequence ID" value="KAK3235468.1"/>
    <property type="molecule type" value="Genomic_DNA"/>
</dbReference>
<evidence type="ECO:0000313" key="3">
    <source>
        <dbReference type="Proteomes" id="UP001190700"/>
    </source>
</evidence>
<evidence type="ECO:0000313" key="2">
    <source>
        <dbReference type="EMBL" id="KAK3235468.1"/>
    </source>
</evidence>
<dbReference type="Proteomes" id="UP001190700">
    <property type="component" value="Unassembled WGS sequence"/>
</dbReference>
<accession>A0AAE0BF60</accession>
<protein>
    <submittedName>
        <fullName evidence="2">Uncharacterized protein</fullName>
    </submittedName>
</protein>
<sequence length="680" mass="75666">MFIIHGFLLALILPAAVFWAGDLGTFDFDDIFLRPSLAWPDRSFRVCDVTFSMRPYPNVLERTASPQAFLEMGVTTRSKKSLTRDSDIDASLRLIDGVRNTPTAATPFVPTPNPASNVDEDVAVRRYLQEQSKLVDEIYKARLHRAWAKSIREDILGDKKHHFRGTDDAGLLSDLVVQLRTEFQSAGLELCAFDLDAPLAPVVNKVNGLLYDVLALVVEKHSNAFVWLTGTDSSTDRDGRRALVDIIKGCVPVALRESQQEEHAALRYPANVDPQPILAKEQRLVRDNRASDWTPTEATRKLSLYTRLDPTFYAAVKVRYPMTADLAHVSLVSLRSMVVEIYQAWAQTGGGEAASGADGISAHLSSSEYDALLQKITELKELVQRQQAAAAAAAAATTAAAAGAAVADQEHELLDDFDPWKCTYVQMKREHLAKAAWSAASWETDKEVNFDPASVPEPKTPERLDMCKILEYAVQAALDWGKVEPHKVIPLNFKSPRIEYVKIRGNSKVKATAIGPCGGNDALAHYKMLRQKNRFEAIYVRLRQSYKVLNEEKTKTALGPLPESATSGDRFMREATMLHVDPTLEHGDRAPHKTTVRTRAHRVKRALMGREYGDEGSPRVGLARLHEELHGRENSDGKFIFEMNEFGDCSVIMGFVNGLKAWGKVFEPVGEVSMYAVLYM</sequence>
<gene>
    <name evidence="2" type="ORF">CYMTET_54360</name>
</gene>
<dbReference type="AlphaFoldDB" id="A0AAE0BF60"/>